<proteinExistence type="inferred from homology"/>
<sequence length="475" mass="50572">MRLQTYPSSLRNKRGTRFIQCAGAFLIAGILSCTLVFPTGALADVRKSDIVIGQTVSARSLALSRCPNIDAEHAIVVGSDGTTYFERDADTRVHIASITKVMTAVTAIDSVPLDTTITVSSQAARIGESTAALQEGDTMPLSEALKALLWPSGNDAAWAIAESIGGMMLTSSNKDASDSSACVQAFVDAMNAKSADLGMNDSIWSNPHGLDDGSWSGDFGSTARDISKLIEYAMSKDAIRSITSTDGGTCKVLRNGEQVSLSLDSTDELLGSYEGTIGVKTGFTDSAGECFAGAVETSDITLYSVVLDSTSEKQRFTDTRTLWDWVFNHRINYSLAHTENTTVDASGTTVPLAASVALGAWTDKTVDATFSDASAEVMVCDLEGNVSQQATWFVPNGAVKAGDIVGRIDYYQHNTLIATENLVATQSVDAPDFFTGIGIWWQRFISGFSGESAVAQSILYNETPKIDDRVLQKAA</sequence>
<dbReference type="RefSeq" id="WP_012803123.1">
    <property type="nucleotide sequence ID" value="NC_013170.1"/>
</dbReference>
<gene>
    <name evidence="11" type="ordered locus">Ccur_07290</name>
</gene>
<dbReference type="GO" id="GO:0006508">
    <property type="term" value="P:proteolysis"/>
    <property type="evidence" value="ECO:0007669"/>
    <property type="project" value="InterPro"/>
</dbReference>
<dbReference type="PANTHER" id="PTHR21581">
    <property type="entry name" value="D-ALANYL-D-ALANINE CARBOXYPEPTIDASE"/>
    <property type="match status" value="1"/>
</dbReference>
<dbReference type="STRING" id="469378.Ccur_07290"/>
<feature type="binding site" evidence="8">
    <location>
        <position position="280"/>
    </location>
    <ligand>
        <name>substrate</name>
    </ligand>
</feature>
<evidence type="ECO:0000256" key="4">
    <source>
        <dbReference type="ARBA" id="ARBA00022960"/>
    </source>
</evidence>
<feature type="domain" description="Peptidase S11 D-alanyl-D-alanine carboxypeptidase A N-terminal" evidence="10">
    <location>
        <begin position="66"/>
        <end position="309"/>
    </location>
</feature>
<dbReference type="Pfam" id="PF00768">
    <property type="entry name" value="Peptidase_S11"/>
    <property type="match status" value="1"/>
</dbReference>
<comment type="similarity">
    <text evidence="1 9">Belongs to the peptidase S11 family.</text>
</comment>
<dbReference type="Gene3D" id="3.40.710.10">
    <property type="entry name" value="DD-peptidase/beta-lactamase superfamily"/>
    <property type="match status" value="1"/>
</dbReference>
<dbReference type="GO" id="GO:0071555">
    <property type="term" value="P:cell wall organization"/>
    <property type="evidence" value="ECO:0007669"/>
    <property type="project" value="UniProtKB-KW"/>
</dbReference>
<evidence type="ECO:0000256" key="1">
    <source>
        <dbReference type="ARBA" id="ARBA00007164"/>
    </source>
</evidence>
<evidence type="ECO:0000259" key="10">
    <source>
        <dbReference type="Pfam" id="PF00768"/>
    </source>
</evidence>
<evidence type="ECO:0000256" key="6">
    <source>
        <dbReference type="ARBA" id="ARBA00023316"/>
    </source>
</evidence>
<evidence type="ECO:0000256" key="9">
    <source>
        <dbReference type="RuleBase" id="RU004016"/>
    </source>
</evidence>
<dbReference type="GO" id="GO:0009252">
    <property type="term" value="P:peptidoglycan biosynthetic process"/>
    <property type="evidence" value="ECO:0007669"/>
    <property type="project" value="UniProtKB-KW"/>
</dbReference>
<dbReference type="PRINTS" id="PR00725">
    <property type="entry name" value="DADACBPTASE1"/>
</dbReference>
<keyword evidence="11" id="KW-0645">Protease</keyword>
<dbReference type="eggNOG" id="COG1686">
    <property type="taxonomic scope" value="Bacteria"/>
</dbReference>
<dbReference type="HOGENOM" id="CLU_027070_7_3_11"/>
<evidence type="ECO:0000313" key="11">
    <source>
        <dbReference type="EMBL" id="ACU94435.1"/>
    </source>
</evidence>
<dbReference type="InterPro" id="IPR018044">
    <property type="entry name" value="Peptidase_S11"/>
</dbReference>
<name>C7MNE5_CRYCD</name>
<evidence type="ECO:0000256" key="2">
    <source>
        <dbReference type="ARBA" id="ARBA00022729"/>
    </source>
</evidence>
<keyword evidence="4" id="KW-0133">Cell shape</keyword>
<dbReference type="OrthoDB" id="3530815at2"/>
<dbReference type="SUPFAM" id="SSF56601">
    <property type="entry name" value="beta-lactamase/transpeptidase-like"/>
    <property type="match status" value="1"/>
</dbReference>
<evidence type="ECO:0000256" key="7">
    <source>
        <dbReference type="PIRSR" id="PIRSR618044-1"/>
    </source>
</evidence>
<dbReference type="EMBL" id="CP001682">
    <property type="protein sequence ID" value="ACU94435.1"/>
    <property type="molecule type" value="Genomic_DNA"/>
</dbReference>
<keyword evidence="2" id="KW-0732">Signal</keyword>
<evidence type="ECO:0000256" key="5">
    <source>
        <dbReference type="ARBA" id="ARBA00022984"/>
    </source>
</evidence>
<dbReference type="KEGG" id="ccu:Ccur_07290"/>
<reference evidence="11 12" key="1">
    <citation type="journal article" date="2009" name="Stand. Genomic Sci.">
        <title>Complete genome sequence of Cryptobacterium curtum type strain (12-3).</title>
        <authorList>
            <person name="Mavrommatis K."/>
            <person name="Pukall R."/>
            <person name="Rohde C."/>
            <person name="Chen F."/>
            <person name="Sims D."/>
            <person name="Brettin T."/>
            <person name="Kuske C."/>
            <person name="Detter J.C."/>
            <person name="Han C."/>
            <person name="Lapidus A."/>
            <person name="Copeland A."/>
            <person name="Glavina Del Rio T."/>
            <person name="Nolan M."/>
            <person name="Lucas S."/>
            <person name="Tice H."/>
            <person name="Cheng J.F."/>
            <person name="Bruce D."/>
            <person name="Goodwin L."/>
            <person name="Pitluck S."/>
            <person name="Ovchinnikova G."/>
            <person name="Pati A."/>
            <person name="Ivanova N."/>
            <person name="Chen A."/>
            <person name="Palaniappan K."/>
            <person name="Chain P."/>
            <person name="D'haeseleer P."/>
            <person name="Goker M."/>
            <person name="Bristow J."/>
            <person name="Eisen J.A."/>
            <person name="Markowitz V."/>
            <person name="Hugenholtz P."/>
            <person name="Rohde M."/>
            <person name="Klenk H.P."/>
            <person name="Kyrpides N.C."/>
        </authorList>
    </citation>
    <scope>NUCLEOTIDE SEQUENCE [LARGE SCALE GENOMIC DNA]</scope>
    <source>
        <strain evidence="12">ATCC 700683 / DSM 15641 / 12-3</strain>
    </source>
</reference>
<feature type="active site" description="Acyl-ester intermediate" evidence="7">
    <location>
        <position position="97"/>
    </location>
</feature>
<evidence type="ECO:0000256" key="3">
    <source>
        <dbReference type="ARBA" id="ARBA00022801"/>
    </source>
</evidence>
<accession>C7MNE5</accession>
<dbReference type="PANTHER" id="PTHR21581:SF33">
    <property type="entry name" value="D-ALANYL-D-ALANINE CARBOXYPEPTIDASE DACB"/>
    <property type="match status" value="1"/>
</dbReference>
<feature type="active site" evidence="7">
    <location>
        <position position="152"/>
    </location>
</feature>
<dbReference type="PROSITE" id="PS51257">
    <property type="entry name" value="PROKAR_LIPOPROTEIN"/>
    <property type="match status" value="1"/>
</dbReference>
<dbReference type="Proteomes" id="UP000000954">
    <property type="component" value="Chromosome"/>
</dbReference>
<evidence type="ECO:0000313" key="12">
    <source>
        <dbReference type="Proteomes" id="UP000000954"/>
    </source>
</evidence>
<dbReference type="GO" id="GO:0009002">
    <property type="term" value="F:serine-type D-Ala-D-Ala carboxypeptidase activity"/>
    <property type="evidence" value="ECO:0007669"/>
    <property type="project" value="InterPro"/>
</dbReference>
<dbReference type="GO" id="GO:0008360">
    <property type="term" value="P:regulation of cell shape"/>
    <property type="evidence" value="ECO:0007669"/>
    <property type="project" value="UniProtKB-KW"/>
</dbReference>
<protein>
    <submittedName>
        <fullName evidence="11">D-alanyl-D-alanine carboxypeptidase</fullName>
    </submittedName>
</protein>
<keyword evidence="6" id="KW-0961">Cell wall biogenesis/degradation</keyword>
<evidence type="ECO:0000256" key="8">
    <source>
        <dbReference type="PIRSR" id="PIRSR618044-2"/>
    </source>
</evidence>
<dbReference type="InterPro" id="IPR001967">
    <property type="entry name" value="Peptidase_S11_N"/>
</dbReference>
<organism evidence="11 12">
    <name type="scientific">Cryptobacterium curtum (strain ATCC 700683 / DSM 15641 / CCUG 43107 / 12-3)</name>
    <dbReference type="NCBI Taxonomy" id="469378"/>
    <lineage>
        <taxon>Bacteria</taxon>
        <taxon>Bacillati</taxon>
        <taxon>Actinomycetota</taxon>
        <taxon>Coriobacteriia</taxon>
        <taxon>Eggerthellales</taxon>
        <taxon>Eggerthellaceae</taxon>
        <taxon>Cryptobacterium</taxon>
    </lineage>
</organism>
<feature type="active site" description="Proton acceptor" evidence="7">
    <location>
        <position position="100"/>
    </location>
</feature>
<keyword evidence="3" id="KW-0378">Hydrolase</keyword>
<keyword evidence="11" id="KW-0121">Carboxypeptidase</keyword>
<dbReference type="InterPro" id="IPR012338">
    <property type="entry name" value="Beta-lactam/transpept-like"/>
</dbReference>
<dbReference type="AlphaFoldDB" id="C7MNE5"/>
<keyword evidence="12" id="KW-1185">Reference proteome</keyword>
<keyword evidence="5" id="KW-0573">Peptidoglycan synthesis</keyword>